<reference evidence="2 3" key="1">
    <citation type="submission" date="2016-10" db="EMBL/GenBank/DDBJ databases">
        <authorList>
            <person name="de Groot N.N."/>
        </authorList>
    </citation>
    <scope>NUCLEOTIDE SEQUENCE [LARGE SCALE GENOMIC DNA]</scope>
    <source>
        <strain evidence="2 3">CGMCC 1.6502</strain>
    </source>
</reference>
<keyword evidence="3" id="KW-1185">Reference proteome</keyword>
<organism evidence="2 3">
    <name type="scientific">Sediminibacillus albus</name>
    <dbReference type="NCBI Taxonomy" id="407036"/>
    <lineage>
        <taxon>Bacteria</taxon>
        <taxon>Bacillati</taxon>
        <taxon>Bacillota</taxon>
        <taxon>Bacilli</taxon>
        <taxon>Bacillales</taxon>
        <taxon>Bacillaceae</taxon>
        <taxon>Sediminibacillus</taxon>
    </lineage>
</organism>
<sequence length="62" mass="7300">MKKHLKYHLSVGIVFYLLSLLICFAIDSSYPFIASIFIAFFAFEISVYYFAQKDRKKNKINP</sequence>
<protein>
    <submittedName>
        <fullName evidence="2">Uncharacterized protein</fullName>
    </submittedName>
</protein>
<dbReference type="RefSeq" id="WP_093216482.1">
    <property type="nucleotide sequence ID" value="NZ_FNFL01000007.1"/>
</dbReference>
<proteinExistence type="predicted"/>
<dbReference type="Proteomes" id="UP000198694">
    <property type="component" value="Unassembled WGS sequence"/>
</dbReference>
<dbReference type="OrthoDB" id="9912435at2"/>
<keyword evidence="1" id="KW-0472">Membrane</keyword>
<feature type="transmembrane region" description="Helical" evidence="1">
    <location>
        <begin position="7"/>
        <end position="26"/>
    </location>
</feature>
<evidence type="ECO:0000256" key="1">
    <source>
        <dbReference type="SAM" id="Phobius"/>
    </source>
</evidence>
<dbReference type="EMBL" id="FNFL01000007">
    <property type="protein sequence ID" value="SDK47471.1"/>
    <property type="molecule type" value="Genomic_DNA"/>
</dbReference>
<keyword evidence="1" id="KW-0812">Transmembrane</keyword>
<keyword evidence="1" id="KW-1133">Transmembrane helix</keyword>
<dbReference type="AlphaFoldDB" id="A0A1G9C758"/>
<feature type="transmembrane region" description="Helical" evidence="1">
    <location>
        <begin position="32"/>
        <end position="51"/>
    </location>
</feature>
<gene>
    <name evidence="2" type="ORF">SAMN05216243_3287</name>
</gene>
<evidence type="ECO:0000313" key="3">
    <source>
        <dbReference type="Proteomes" id="UP000198694"/>
    </source>
</evidence>
<evidence type="ECO:0000313" key="2">
    <source>
        <dbReference type="EMBL" id="SDK47471.1"/>
    </source>
</evidence>
<name>A0A1G9C758_9BACI</name>
<accession>A0A1G9C758</accession>
<dbReference type="STRING" id="407036.SAMN05216243_3287"/>